<reference evidence="18 19" key="1">
    <citation type="submission" date="2023-10" db="EMBL/GenBank/DDBJ databases">
        <title>Paenibacillus strain PFR10 Genome sequencing and assembly.</title>
        <authorList>
            <person name="Kim I."/>
        </authorList>
    </citation>
    <scope>NUCLEOTIDE SEQUENCE [LARGE SCALE GENOMIC DNA]</scope>
    <source>
        <strain evidence="18 19">PFR10</strain>
    </source>
</reference>
<dbReference type="InterPro" id="IPR050398">
    <property type="entry name" value="HssS/ArlS-like"/>
</dbReference>
<keyword evidence="9" id="KW-0547">Nucleotide-binding</keyword>
<evidence type="ECO:0000256" key="6">
    <source>
        <dbReference type="ARBA" id="ARBA00022553"/>
    </source>
</evidence>
<evidence type="ECO:0000256" key="11">
    <source>
        <dbReference type="ARBA" id="ARBA00022840"/>
    </source>
</evidence>
<comment type="subcellular location">
    <subcellularLocation>
        <location evidence="2">Cell membrane</location>
        <topology evidence="2">Multi-pass membrane protein</topology>
    </subcellularLocation>
</comment>
<dbReference type="InterPro" id="IPR041610">
    <property type="entry name" value="ArlS_N"/>
</dbReference>
<protein>
    <recommendedName>
        <fullName evidence="4">Signal transduction histidine-protein kinase ArlS</fullName>
        <ecNumber evidence="3">2.7.13.3</ecNumber>
    </recommendedName>
</protein>
<keyword evidence="8 15" id="KW-0812">Transmembrane</keyword>
<dbReference type="Pfam" id="PF02518">
    <property type="entry name" value="HATPase_c"/>
    <property type="match status" value="1"/>
</dbReference>
<dbReference type="Gene3D" id="3.30.565.10">
    <property type="entry name" value="Histidine kinase-like ATPase, C-terminal domain"/>
    <property type="match status" value="1"/>
</dbReference>
<dbReference type="CDD" id="cd00075">
    <property type="entry name" value="HATPase"/>
    <property type="match status" value="1"/>
</dbReference>
<gene>
    <name evidence="18" type="ORF">RQP52_11615</name>
</gene>
<dbReference type="InterPro" id="IPR004358">
    <property type="entry name" value="Sig_transdc_His_kin-like_C"/>
</dbReference>
<evidence type="ECO:0000313" key="19">
    <source>
        <dbReference type="Proteomes" id="UP001260980"/>
    </source>
</evidence>
<evidence type="ECO:0000256" key="14">
    <source>
        <dbReference type="ARBA" id="ARBA00023136"/>
    </source>
</evidence>
<accession>A0ABU3RBW3</accession>
<keyword evidence="10 18" id="KW-0418">Kinase</keyword>
<evidence type="ECO:0000256" key="5">
    <source>
        <dbReference type="ARBA" id="ARBA00022475"/>
    </source>
</evidence>
<keyword evidence="7" id="KW-0808">Transferase</keyword>
<dbReference type="CDD" id="cd06225">
    <property type="entry name" value="HAMP"/>
    <property type="match status" value="1"/>
</dbReference>
<keyword evidence="12 15" id="KW-1133">Transmembrane helix</keyword>
<dbReference type="Gene3D" id="1.10.287.130">
    <property type="match status" value="1"/>
</dbReference>
<dbReference type="Pfam" id="PF18719">
    <property type="entry name" value="ArlS_N"/>
    <property type="match status" value="1"/>
</dbReference>
<dbReference type="Gene3D" id="6.10.340.10">
    <property type="match status" value="1"/>
</dbReference>
<dbReference type="Proteomes" id="UP001260980">
    <property type="component" value="Unassembled WGS sequence"/>
</dbReference>
<dbReference type="PANTHER" id="PTHR45528:SF12">
    <property type="entry name" value="SENSOR HISTIDINE KINASE ARSS"/>
    <property type="match status" value="1"/>
</dbReference>
<proteinExistence type="predicted"/>
<dbReference type="InterPro" id="IPR003661">
    <property type="entry name" value="HisK_dim/P_dom"/>
</dbReference>
<name>A0ABU3RBW3_9BACL</name>
<evidence type="ECO:0000256" key="3">
    <source>
        <dbReference type="ARBA" id="ARBA00012438"/>
    </source>
</evidence>
<dbReference type="CDD" id="cd00082">
    <property type="entry name" value="HisKA"/>
    <property type="match status" value="1"/>
</dbReference>
<dbReference type="GO" id="GO:0016301">
    <property type="term" value="F:kinase activity"/>
    <property type="evidence" value="ECO:0007669"/>
    <property type="project" value="UniProtKB-KW"/>
</dbReference>
<evidence type="ECO:0000256" key="1">
    <source>
        <dbReference type="ARBA" id="ARBA00000085"/>
    </source>
</evidence>
<dbReference type="SMART" id="SM00387">
    <property type="entry name" value="HATPase_c"/>
    <property type="match status" value="1"/>
</dbReference>
<evidence type="ECO:0000256" key="8">
    <source>
        <dbReference type="ARBA" id="ARBA00022692"/>
    </source>
</evidence>
<dbReference type="EMBL" id="JAWCUD010000003">
    <property type="protein sequence ID" value="MDU0201742.1"/>
    <property type="molecule type" value="Genomic_DNA"/>
</dbReference>
<feature type="domain" description="Histidine kinase" evidence="16">
    <location>
        <begin position="252"/>
        <end position="468"/>
    </location>
</feature>
<keyword evidence="13" id="KW-0902">Two-component regulatory system</keyword>
<evidence type="ECO:0000259" key="17">
    <source>
        <dbReference type="PROSITE" id="PS50885"/>
    </source>
</evidence>
<evidence type="ECO:0000256" key="7">
    <source>
        <dbReference type="ARBA" id="ARBA00022679"/>
    </source>
</evidence>
<evidence type="ECO:0000256" key="10">
    <source>
        <dbReference type="ARBA" id="ARBA00022777"/>
    </source>
</evidence>
<evidence type="ECO:0000259" key="16">
    <source>
        <dbReference type="PROSITE" id="PS50109"/>
    </source>
</evidence>
<dbReference type="RefSeq" id="WP_315951598.1">
    <property type="nucleotide sequence ID" value="NZ_JAWCUD010000003.1"/>
</dbReference>
<evidence type="ECO:0000256" key="12">
    <source>
        <dbReference type="ARBA" id="ARBA00022989"/>
    </source>
</evidence>
<dbReference type="SUPFAM" id="SSF158472">
    <property type="entry name" value="HAMP domain-like"/>
    <property type="match status" value="1"/>
</dbReference>
<dbReference type="PROSITE" id="PS50109">
    <property type="entry name" value="HIS_KIN"/>
    <property type="match status" value="1"/>
</dbReference>
<dbReference type="InterPro" id="IPR003594">
    <property type="entry name" value="HATPase_dom"/>
</dbReference>
<evidence type="ECO:0000313" key="18">
    <source>
        <dbReference type="EMBL" id="MDU0201742.1"/>
    </source>
</evidence>
<evidence type="ECO:0000256" key="13">
    <source>
        <dbReference type="ARBA" id="ARBA00023012"/>
    </source>
</evidence>
<evidence type="ECO:0000256" key="4">
    <source>
        <dbReference type="ARBA" id="ARBA00015735"/>
    </source>
</evidence>
<dbReference type="SUPFAM" id="SSF47384">
    <property type="entry name" value="Homodimeric domain of signal transducing histidine kinase"/>
    <property type="match status" value="1"/>
</dbReference>
<dbReference type="PRINTS" id="PR00344">
    <property type="entry name" value="BCTRLSENSOR"/>
</dbReference>
<dbReference type="Pfam" id="PF00672">
    <property type="entry name" value="HAMP"/>
    <property type="match status" value="1"/>
</dbReference>
<evidence type="ECO:0000256" key="9">
    <source>
        <dbReference type="ARBA" id="ARBA00022741"/>
    </source>
</evidence>
<comment type="catalytic activity">
    <reaction evidence="1">
        <text>ATP + protein L-histidine = ADP + protein N-phospho-L-histidine.</text>
        <dbReference type="EC" id="2.7.13.3"/>
    </reaction>
</comment>
<keyword evidence="11" id="KW-0067">ATP-binding</keyword>
<dbReference type="Pfam" id="PF00512">
    <property type="entry name" value="HisKA"/>
    <property type="match status" value="1"/>
</dbReference>
<feature type="domain" description="HAMP" evidence="17">
    <location>
        <begin position="191"/>
        <end position="244"/>
    </location>
</feature>
<dbReference type="PANTHER" id="PTHR45528">
    <property type="entry name" value="SENSOR HISTIDINE KINASE CPXA"/>
    <property type="match status" value="1"/>
</dbReference>
<organism evidence="18 19">
    <name type="scientific">Paenibacillus violae</name>
    <dbReference type="NCBI Taxonomy" id="3077234"/>
    <lineage>
        <taxon>Bacteria</taxon>
        <taxon>Bacillati</taxon>
        <taxon>Bacillota</taxon>
        <taxon>Bacilli</taxon>
        <taxon>Bacillales</taxon>
        <taxon>Paenibacillaceae</taxon>
        <taxon>Paenibacillus</taxon>
    </lineage>
</organism>
<dbReference type="InterPro" id="IPR036890">
    <property type="entry name" value="HATPase_C_sf"/>
</dbReference>
<comment type="caution">
    <text evidence="18">The sequence shown here is derived from an EMBL/GenBank/DDBJ whole genome shotgun (WGS) entry which is preliminary data.</text>
</comment>
<dbReference type="InterPro" id="IPR003660">
    <property type="entry name" value="HAMP_dom"/>
</dbReference>
<dbReference type="InterPro" id="IPR005467">
    <property type="entry name" value="His_kinase_dom"/>
</dbReference>
<dbReference type="SMART" id="SM00388">
    <property type="entry name" value="HisKA"/>
    <property type="match status" value="1"/>
</dbReference>
<keyword evidence="5" id="KW-1003">Cell membrane</keyword>
<dbReference type="InterPro" id="IPR036097">
    <property type="entry name" value="HisK_dim/P_sf"/>
</dbReference>
<keyword evidence="19" id="KW-1185">Reference proteome</keyword>
<dbReference type="PROSITE" id="PS50885">
    <property type="entry name" value="HAMP"/>
    <property type="match status" value="1"/>
</dbReference>
<dbReference type="SMART" id="SM00304">
    <property type="entry name" value="HAMP"/>
    <property type="match status" value="1"/>
</dbReference>
<feature type="transmembrane region" description="Helical" evidence="15">
    <location>
        <begin position="167"/>
        <end position="190"/>
    </location>
</feature>
<keyword evidence="6" id="KW-0597">Phosphoprotein</keyword>
<evidence type="ECO:0000256" key="2">
    <source>
        <dbReference type="ARBA" id="ARBA00004651"/>
    </source>
</evidence>
<dbReference type="SUPFAM" id="SSF55874">
    <property type="entry name" value="ATPase domain of HSP90 chaperone/DNA topoisomerase II/histidine kinase"/>
    <property type="match status" value="1"/>
</dbReference>
<sequence length="468" mass="53755">MIERLRMMIRRLPIKWKLMFGATALIFLIFVTYNFAQYVVLKQWMLKQEKDQIQVNMIQLEDYFHEKLNRTETLQISDSRSYLEKIIGKNQLIRILDKDGTSLLTVSNHFDENWVSRKPTSSQELTDITHQEEHILIYRSPLITADFVGTIELASNLETFDHFSETILWVMVVGGVLAIFISGLGGLAIARQFMRPIRTLASTIQSVKENGLKERVVQIENGDELSSLAKLFNELMDQLEVSFRQQKQFVEDASHELRTPITILEGHLSLLDRWGKSDPVVLDESLSASLQEIRRLRGIVQELLTLTRAESQFSYENREPTQLEPIIHETLKRLELLHPDFVFEVNLEKIKDVFIMINPLHVEQILLIVLDNAVKYTTEDKRVLIEGTTGKNEVEITIADHGVGIPKEDVAHVFDRFYRVDKARSRELAGTGLGLSIAKRLVNNYQGEITVSSQEKVGTKVSVKFPIL</sequence>
<evidence type="ECO:0000256" key="15">
    <source>
        <dbReference type="SAM" id="Phobius"/>
    </source>
</evidence>
<dbReference type="EC" id="2.7.13.3" evidence="3"/>
<keyword evidence="14 15" id="KW-0472">Membrane</keyword>